<evidence type="ECO:0000313" key="1">
    <source>
        <dbReference type="EMBL" id="SFV51928.1"/>
    </source>
</evidence>
<sequence length="71" mass="8270">MSEIKFELKSSTVESLVSFSEILQKDINTILEEALEEYFVSAQERLIEKSQMDENAMTNLDFDEFWDGVDI</sequence>
<accession>A0A1W1BEQ3</accession>
<reference evidence="1" key="1">
    <citation type="submission" date="2016-10" db="EMBL/GenBank/DDBJ databases">
        <authorList>
            <person name="de Groot N.N."/>
        </authorList>
    </citation>
    <scope>NUCLEOTIDE SEQUENCE</scope>
</reference>
<dbReference type="EMBL" id="FPHC01000024">
    <property type="protein sequence ID" value="SFV51928.1"/>
    <property type="molecule type" value="Genomic_DNA"/>
</dbReference>
<evidence type="ECO:0008006" key="2">
    <source>
        <dbReference type="Google" id="ProtNLM"/>
    </source>
</evidence>
<protein>
    <recommendedName>
        <fullName evidence="2">CopG family transcriptional regulator</fullName>
    </recommendedName>
</protein>
<gene>
    <name evidence="1" type="ORF">MNB_SV-6-1320</name>
</gene>
<organism evidence="1">
    <name type="scientific">hydrothermal vent metagenome</name>
    <dbReference type="NCBI Taxonomy" id="652676"/>
    <lineage>
        <taxon>unclassified sequences</taxon>
        <taxon>metagenomes</taxon>
        <taxon>ecological metagenomes</taxon>
    </lineage>
</organism>
<proteinExistence type="predicted"/>
<dbReference type="AlphaFoldDB" id="A0A1W1BEQ3"/>
<name>A0A1W1BEQ3_9ZZZZ</name>